<accession>A0A328VG82</accession>
<dbReference type="RefSeq" id="WP_112426915.1">
    <property type="nucleotide sequence ID" value="NZ_MCIF01000002.1"/>
</dbReference>
<dbReference type="CDD" id="cd02440">
    <property type="entry name" value="AdoMet_MTases"/>
    <property type="match status" value="1"/>
</dbReference>
<organism evidence="2 3">
    <name type="scientific">Thermogemmatispora tikiterensis</name>
    <dbReference type="NCBI Taxonomy" id="1825093"/>
    <lineage>
        <taxon>Bacteria</taxon>
        <taxon>Bacillati</taxon>
        <taxon>Chloroflexota</taxon>
        <taxon>Ktedonobacteria</taxon>
        <taxon>Thermogemmatisporales</taxon>
        <taxon>Thermogemmatisporaceae</taxon>
        <taxon>Thermogemmatispora</taxon>
    </lineage>
</organism>
<dbReference type="Proteomes" id="UP000248706">
    <property type="component" value="Unassembled WGS sequence"/>
</dbReference>
<dbReference type="SUPFAM" id="SSF53335">
    <property type="entry name" value="S-adenosyl-L-methionine-dependent methyltransferases"/>
    <property type="match status" value="1"/>
</dbReference>
<dbReference type="InterPro" id="IPR041698">
    <property type="entry name" value="Methyltransf_25"/>
</dbReference>
<dbReference type="GO" id="GO:0008168">
    <property type="term" value="F:methyltransferase activity"/>
    <property type="evidence" value="ECO:0007669"/>
    <property type="project" value="TreeGrafter"/>
</dbReference>
<dbReference type="PANTHER" id="PTHR43591:SF24">
    <property type="entry name" value="2-METHOXY-6-POLYPRENYL-1,4-BENZOQUINOL METHYLASE, MITOCHONDRIAL"/>
    <property type="match status" value="1"/>
</dbReference>
<keyword evidence="3" id="KW-1185">Reference proteome</keyword>
<dbReference type="Pfam" id="PF13649">
    <property type="entry name" value="Methyltransf_25"/>
    <property type="match status" value="1"/>
</dbReference>
<dbReference type="OrthoDB" id="147370at2"/>
<evidence type="ECO:0000313" key="2">
    <source>
        <dbReference type="EMBL" id="RAQ94760.1"/>
    </source>
</evidence>
<reference evidence="2 3" key="1">
    <citation type="submission" date="2016-08" db="EMBL/GenBank/DDBJ databases">
        <title>Analysis of Carbohydrate Active Enzymes in Thermogemmatispora T81 Reveals Carbohydrate Degradation Ability.</title>
        <authorList>
            <person name="Tomazini A."/>
            <person name="Lal S."/>
            <person name="Stott M."/>
            <person name="Henrissat B."/>
            <person name="Polikarpov I."/>
            <person name="Sparling R."/>
            <person name="Levin D.B."/>
        </authorList>
    </citation>
    <scope>NUCLEOTIDE SEQUENCE [LARGE SCALE GENOMIC DNA]</scope>
    <source>
        <strain evidence="2 3">T81</strain>
    </source>
</reference>
<dbReference type="Gene3D" id="3.40.50.150">
    <property type="entry name" value="Vaccinia Virus protein VP39"/>
    <property type="match status" value="1"/>
</dbReference>
<comment type="caution">
    <text evidence="2">The sequence shown here is derived from an EMBL/GenBank/DDBJ whole genome shotgun (WGS) entry which is preliminary data.</text>
</comment>
<gene>
    <name evidence="2" type="ORF">A4R35_04375</name>
</gene>
<evidence type="ECO:0000259" key="1">
    <source>
        <dbReference type="Pfam" id="PF13649"/>
    </source>
</evidence>
<dbReference type="AlphaFoldDB" id="A0A328VG82"/>
<dbReference type="InterPro" id="IPR029063">
    <property type="entry name" value="SAM-dependent_MTases_sf"/>
</dbReference>
<evidence type="ECO:0000313" key="3">
    <source>
        <dbReference type="Proteomes" id="UP000248706"/>
    </source>
</evidence>
<protein>
    <recommendedName>
        <fullName evidence="1">Methyltransferase domain-containing protein</fullName>
    </recommendedName>
</protein>
<proteinExistence type="predicted"/>
<dbReference type="PANTHER" id="PTHR43591">
    <property type="entry name" value="METHYLTRANSFERASE"/>
    <property type="match status" value="1"/>
</dbReference>
<feature type="domain" description="Methyltransferase" evidence="1">
    <location>
        <begin position="54"/>
        <end position="152"/>
    </location>
</feature>
<dbReference type="EMBL" id="MCIF01000002">
    <property type="protein sequence ID" value="RAQ94760.1"/>
    <property type="molecule type" value="Genomic_DNA"/>
</dbReference>
<name>A0A328VG82_9CHLR</name>
<sequence>MAADFTSSAGENRYFIDIEQGAETARLLEQERLFSEAMGGLLPELDDLSQLRRVLDIACGPGGWALELAARYPHLEVVGIDINPTMIDYALATARVRALPNVTFEVADARQRLPFHDASFDLVNARLIMAFMDQRTCPALLAECRRLLHPGGIIRLTEIETPVSNSPAYQRLYNCLNRALAQQKRTFSVDGNSTGIVYMLARLLREAGFVDIQRRAFYYDGSYGMPMHDSGYRDMQALFCLTKPFLLASGVIDEAEFEQVYRQMLQEMAAEDYTIVGFGLTAWAINPDEPTSH</sequence>